<keyword evidence="4" id="KW-0547">Nucleotide-binding</keyword>
<dbReference type="PANTHER" id="PTHR43394:SF15">
    <property type="entry name" value="ALPHA-FACTOR-TRANSPORTING ATPASE"/>
    <property type="match status" value="1"/>
</dbReference>
<evidence type="ECO:0000256" key="4">
    <source>
        <dbReference type="ARBA" id="ARBA00022741"/>
    </source>
</evidence>
<dbReference type="GO" id="GO:0005794">
    <property type="term" value="C:Golgi apparatus"/>
    <property type="evidence" value="ECO:0007669"/>
    <property type="project" value="EnsemblFungi"/>
</dbReference>
<feature type="transmembrane region" description="Helical" evidence="9">
    <location>
        <begin position="75"/>
        <end position="96"/>
    </location>
</feature>
<dbReference type="GO" id="GO:0005524">
    <property type="term" value="F:ATP binding"/>
    <property type="evidence" value="ECO:0007669"/>
    <property type="project" value="UniProtKB-KW"/>
</dbReference>
<dbReference type="Pfam" id="PF00005">
    <property type="entry name" value="ABC_tran"/>
    <property type="match status" value="2"/>
</dbReference>
<evidence type="ECO:0000256" key="7">
    <source>
        <dbReference type="ARBA" id="ARBA00023136"/>
    </source>
</evidence>
<feature type="transmembrane region" description="Helical" evidence="9">
    <location>
        <begin position="824"/>
        <end position="843"/>
    </location>
</feature>
<feature type="transmembrane region" description="Helical" evidence="9">
    <location>
        <begin position="21"/>
        <end position="45"/>
    </location>
</feature>
<evidence type="ECO:0000313" key="13">
    <source>
        <dbReference type="Proteomes" id="UP000005220"/>
    </source>
</evidence>
<dbReference type="OrthoDB" id="6500128at2759"/>
<organism evidence="12 13">
    <name type="scientific">Kazachstania africana (strain ATCC 22294 / BCRC 22015 / CBS 2517 / CECT 1963 / NBRC 1671 / NRRL Y-8276)</name>
    <name type="common">Yeast</name>
    <name type="synonym">Kluyveromyces africanus</name>
    <dbReference type="NCBI Taxonomy" id="1071382"/>
    <lineage>
        <taxon>Eukaryota</taxon>
        <taxon>Fungi</taxon>
        <taxon>Dikarya</taxon>
        <taxon>Ascomycota</taxon>
        <taxon>Saccharomycotina</taxon>
        <taxon>Saccharomycetes</taxon>
        <taxon>Saccharomycetales</taxon>
        <taxon>Saccharomycetaceae</taxon>
        <taxon>Kazachstania</taxon>
    </lineage>
</organism>
<dbReference type="CDD" id="cd18577">
    <property type="entry name" value="ABC_6TM_Pgp_ABCB1_D1_like"/>
    <property type="match status" value="1"/>
</dbReference>
<keyword evidence="2" id="KW-0813">Transport</keyword>
<dbReference type="Pfam" id="PF00664">
    <property type="entry name" value="ABC_membrane"/>
    <property type="match status" value="2"/>
</dbReference>
<dbReference type="RefSeq" id="XP_003957312.1">
    <property type="nucleotide sequence ID" value="XM_003957263.1"/>
</dbReference>
<dbReference type="GO" id="GO:0015421">
    <property type="term" value="F:ABC-type oligopeptide transporter activity"/>
    <property type="evidence" value="ECO:0007669"/>
    <property type="project" value="TreeGrafter"/>
</dbReference>
<feature type="transmembrane region" description="Helical" evidence="9">
    <location>
        <begin position="702"/>
        <end position="727"/>
    </location>
</feature>
<dbReference type="FunFam" id="3.40.50.300:FF:001471">
    <property type="entry name" value="P-loop containing nucleoside triphosphate hydrolase protein"/>
    <property type="match status" value="1"/>
</dbReference>
<dbReference type="FunFam" id="3.40.50.300:FF:000604">
    <property type="entry name" value="ABC transporter B family member 28"/>
    <property type="match status" value="1"/>
</dbReference>
<evidence type="ECO:0000256" key="8">
    <source>
        <dbReference type="SAM" id="MobiDB-lite"/>
    </source>
</evidence>
<dbReference type="PANTHER" id="PTHR43394">
    <property type="entry name" value="ATP-DEPENDENT PERMEASE MDL1, MITOCHONDRIAL"/>
    <property type="match status" value="1"/>
</dbReference>
<dbReference type="FunCoup" id="H2AUX7">
    <property type="interactions" value="853"/>
</dbReference>
<feature type="domain" description="ABC transmembrane type-1" evidence="11">
    <location>
        <begin position="26"/>
        <end position="315"/>
    </location>
</feature>
<evidence type="ECO:0000256" key="3">
    <source>
        <dbReference type="ARBA" id="ARBA00022692"/>
    </source>
</evidence>
<dbReference type="Gene3D" id="1.20.1560.10">
    <property type="entry name" value="ABC transporter type 1, transmembrane domain"/>
    <property type="match status" value="1"/>
</dbReference>
<dbReference type="GO" id="GO:0090374">
    <property type="term" value="P:oligopeptide export from mitochondrion"/>
    <property type="evidence" value="ECO:0007669"/>
    <property type="project" value="TreeGrafter"/>
</dbReference>
<dbReference type="SUPFAM" id="SSF52540">
    <property type="entry name" value="P-loop containing nucleoside triphosphate hydrolases"/>
    <property type="match status" value="2"/>
</dbReference>
<dbReference type="KEGG" id="kaf:KAFR_0E00230"/>
<dbReference type="GO" id="GO:0005886">
    <property type="term" value="C:plasma membrane"/>
    <property type="evidence" value="ECO:0007669"/>
    <property type="project" value="EnsemblFungi"/>
</dbReference>
<dbReference type="EMBL" id="HE650825">
    <property type="protein sequence ID" value="CCF58177.1"/>
    <property type="molecule type" value="Genomic_DNA"/>
</dbReference>
<evidence type="ECO:0000256" key="1">
    <source>
        <dbReference type="ARBA" id="ARBA00004141"/>
    </source>
</evidence>
<dbReference type="AlphaFoldDB" id="H2AUX7"/>
<dbReference type="InParanoid" id="H2AUX7"/>
<keyword evidence="7 9" id="KW-0472">Membrane</keyword>
<keyword evidence="5" id="KW-0067">ATP-binding</keyword>
<keyword evidence="3 9" id="KW-0812">Transmembrane</keyword>
<reference evidence="12 13" key="1">
    <citation type="journal article" date="2011" name="Proc. Natl. Acad. Sci. U.S.A.">
        <title>Evolutionary erosion of yeast sex chromosomes by mating-type switching accidents.</title>
        <authorList>
            <person name="Gordon J.L."/>
            <person name="Armisen D."/>
            <person name="Proux-Wera E."/>
            <person name="Oheigeartaigh S.S."/>
            <person name="Byrne K.P."/>
            <person name="Wolfe K.H."/>
        </authorList>
    </citation>
    <scope>NUCLEOTIDE SEQUENCE [LARGE SCALE GENOMIC DNA]</scope>
    <source>
        <strain evidence="13">ATCC 22294 / BCRC 22015 / CBS 2517 / CECT 1963 / NBRC 1671 / NRRL Y-8276</strain>
    </source>
</reference>
<name>H2AUX7_KAZAF</name>
<dbReference type="InterPro" id="IPR011527">
    <property type="entry name" value="ABC1_TM_dom"/>
</dbReference>
<feature type="domain" description="ABC transporter" evidence="10">
    <location>
        <begin position="1033"/>
        <end position="1268"/>
    </location>
</feature>
<proteinExistence type="predicted"/>
<dbReference type="InterPro" id="IPR003439">
    <property type="entry name" value="ABC_transporter-like_ATP-bd"/>
</dbReference>
<evidence type="ECO:0000259" key="10">
    <source>
        <dbReference type="PROSITE" id="PS50893"/>
    </source>
</evidence>
<accession>H2AUX7</accession>
<dbReference type="GO" id="GO:0043332">
    <property type="term" value="C:mating projection tip"/>
    <property type="evidence" value="ECO:0007669"/>
    <property type="project" value="EnsemblFungi"/>
</dbReference>
<feature type="domain" description="ABC transporter" evidence="10">
    <location>
        <begin position="352"/>
        <end position="593"/>
    </location>
</feature>
<protein>
    <submittedName>
        <fullName evidence="12">Uncharacterized protein</fullName>
    </submittedName>
</protein>
<dbReference type="GO" id="GO:0005743">
    <property type="term" value="C:mitochondrial inner membrane"/>
    <property type="evidence" value="ECO:0007669"/>
    <property type="project" value="TreeGrafter"/>
</dbReference>
<feature type="transmembrane region" description="Helical" evidence="9">
    <location>
        <begin position="849"/>
        <end position="870"/>
    </location>
</feature>
<dbReference type="CDD" id="cd18578">
    <property type="entry name" value="ABC_6TM_Pgp_ABCB1_D2_like"/>
    <property type="match status" value="1"/>
</dbReference>
<dbReference type="SUPFAM" id="SSF90123">
    <property type="entry name" value="ABC transporter transmembrane region"/>
    <property type="match status" value="2"/>
</dbReference>
<dbReference type="Gene3D" id="3.40.50.300">
    <property type="entry name" value="P-loop containing nucleotide triphosphate hydrolases"/>
    <property type="match status" value="2"/>
</dbReference>
<dbReference type="STRING" id="1071382.H2AUX7"/>
<sequence length="1270" mass="142574">MVKILMKHRRHIFMNVDVKSDAILSLFVFIFTIASGLIPSISSILTGKVFDLLANILTMEKDELLSQLTVKSMSLMALGAATIPVMWLSISAWMSIGETQSFRIRRTILLSYLKKPMEWFDENDQLLGDFVQMHRCVEEVRSGSAEASAITFQNFVAIIALVCTSFYYSWSLTLIILCSSPLLIVLAAFFSRMIENFTKLENDETGIAAQSLTWSMNAAQLVKLYCTQDFEIKKFKEIVIRCNDYFINAWFYVSANTSILRFLSLAMFVQGFWFGSTMIKKNKMSVDQVITCFSSCLMLGSILNTTLPQIVLLQKAHVGLNRVQDFLEDKSEMATDRDRQTSINLDNVPISISFDAISFCYPSRPDDMVLKNISMNFDPNKTTFIVGKSGSGKSTMSNLLLKFYNGYNGCIKVNGVNVQSIDRHWITKNVTLVEQKCTLFNDTLRNNLLIGLSHISAAEDVDSRLQEACRFALLDNVIEKLPSGLDTKVGSGGVSLSGGQQQRVALARAYLRDTPVVILDEAISALDARNRRQLMENIRIWTRSKTAIILTHELNQILPSDFLYLMENGQIKEEGYQNELIENVESTFCKFFHLQNSNRESESLTTISSTTERSSSEKFIQTQCRKDATEVQEKLSKDLESSSSGSYTAEETVGTVKSNETLGSDIETHLKSTGNEDAEPIEITPLKTIICRMLRTVRYRKTLLLGVISAIIAGIANPVFSFTFSYLLDGIVPKVDGVGSSHYLLKWSVIVLCVAFTDGISTFLKSFSLGFVSENWIMDLRNKAMESITNKELEWFYKDENKSSELAALVLNDLRDLRSLISEFISAMSTFIVVSLAGLIWALTTGWKLSLVCIAMFPLIILFSAIYGSILQRYETTYKTTVADLENCVYEIMLGIKTIRCLQLEQHFIQRYSVLEARMKHIGRKRAIATGFGIAITTALVMCIEAILFYYGLKLVFIGEYTTMKMFKTFTLLLFTIMTCTSLINQIPDVTRGQRAASRIFRILDESDRFLEDSDEHGRTRGIPKNNSIKSIITINNLQFHYPSAESSNVFNRLNLQIADNQTVAVVAESGSGKSTLLYLLTRLYKVDFNSIFIDGTDINEWQLTSLRNLIAIVEQKPTLFEGSIRKNLIYGNKLEIMDMDIYDVLKQVGIFDFVTSLPNGIDTNVDTSLLSGGQAQRICIARALLRKSKILILDECTSALDAESAFVIQNLVKSGLPGVLTIAITHSEPMMRACGNVIVLQDGETAQQGTFDELYKPGNELHRIVIAHA</sequence>
<evidence type="ECO:0000256" key="9">
    <source>
        <dbReference type="SAM" id="Phobius"/>
    </source>
</evidence>
<dbReference type="InterPro" id="IPR003593">
    <property type="entry name" value="AAA+_ATPase"/>
</dbReference>
<dbReference type="InterPro" id="IPR027417">
    <property type="entry name" value="P-loop_NTPase"/>
</dbReference>
<dbReference type="PROSITE" id="PS00211">
    <property type="entry name" value="ABC_TRANSPORTER_1"/>
    <property type="match status" value="2"/>
</dbReference>
<dbReference type="HOGENOM" id="CLU_000604_17_2_1"/>
<dbReference type="InterPro" id="IPR039421">
    <property type="entry name" value="Type_1_exporter"/>
</dbReference>
<comment type="subcellular location">
    <subcellularLocation>
        <location evidence="1">Membrane</location>
        <topology evidence="1">Multi-pass membrane protein</topology>
    </subcellularLocation>
</comment>
<evidence type="ECO:0000256" key="2">
    <source>
        <dbReference type="ARBA" id="ARBA00022448"/>
    </source>
</evidence>
<dbReference type="GeneID" id="13882712"/>
<keyword evidence="6 9" id="KW-1133">Transmembrane helix</keyword>
<dbReference type="GO" id="GO:0016887">
    <property type="term" value="F:ATP hydrolysis activity"/>
    <property type="evidence" value="ECO:0007669"/>
    <property type="project" value="InterPro"/>
</dbReference>
<dbReference type="InterPro" id="IPR017871">
    <property type="entry name" value="ABC_transporter-like_CS"/>
</dbReference>
<feature type="transmembrane region" description="Helical" evidence="9">
    <location>
        <begin position="174"/>
        <end position="191"/>
    </location>
</feature>
<dbReference type="GO" id="GO:0015440">
    <property type="term" value="F:ABC-type peptide transporter activity"/>
    <property type="evidence" value="ECO:0007669"/>
    <property type="project" value="EnsemblFungi"/>
</dbReference>
<evidence type="ECO:0000256" key="6">
    <source>
        <dbReference type="ARBA" id="ARBA00022989"/>
    </source>
</evidence>
<dbReference type="PROSITE" id="PS50893">
    <property type="entry name" value="ABC_TRANSPORTER_2"/>
    <property type="match status" value="2"/>
</dbReference>
<feature type="transmembrane region" description="Helical" evidence="9">
    <location>
        <begin position="259"/>
        <end position="276"/>
    </location>
</feature>
<evidence type="ECO:0000313" key="12">
    <source>
        <dbReference type="EMBL" id="CCF58177.1"/>
    </source>
</evidence>
<dbReference type="eggNOG" id="KOG0055">
    <property type="taxonomic scope" value="Eukaryota"/>
</dbReference>
<evidence type="ECO:0000259" key="11">
    <source>
        <dbReference type="PROSITE" id="PS50929"/>
    </source>
</evidence>
<feature type="region of interest" description="Disordered" evidence="8">
    <location>
        <begin position="635"/>
        <end position="654"/>
    </location>
</feature>
<keyword evidence="13" id="KW-1185">Reference proteome</keyword>
<feature type="transmembrane region" description="Helical" evidence="9">
    <location>
        <begin position="747"/>
        <end position="772"/>
    </location>
</feature>
<feature type="domain" description="ABC transmembrane type-1" evidence="11">
    <location>
        <begin position="704"/>
        <end position="992"/>
    </location>
</feature>
<evidence type="ECO:0000256" key="5">
    <source>
        <dbReference type="ARBA" id="ARBA00022840"/>
    </source>
</evidence>
<dbReference type="GO" id="GO:0000770">
    <property type="term" value="P:peptide pheromone export"/>
    <property type="evidence" value="ECO:0007669"/>
    <property type="project" value="EnsemblFungi"/>
</dbReference>
<dbReference type="SMART" id="SM00382">
    <property type="entry name" value="AAA"/>
    <property type="match status" value="2"/>
</dbReference>
<dbReference type="Proteomes" id="UP000005220">
    <property type="component" value="Chromosome 5"/>
</dbReference>
<dbReference type="PROSITE" id="PS50929">
    <property type="entry name" value="ABC_TM1F"/>
    <property type="match status" value="2"/>
</dbReference>
<feature type="transmembrane region" description="Helical" evidence="9">
    <location>
        <begin position="927"/>
        <end position="951"/>
    </location>
</feature>
<dbReference type="InterPro" id="IPR036640">
    <property type="entry name" value="ABC1_TM_sf"/>
</dbReference>
<feature type="transmembrane region" description="Helical" evidence="9">
    <location>
        <begin position="966"/>
        <end position="985"/>
    </location>
</feature>
<gene>
    <name evidence="12" type="primary">KAFR0E00230</name>
    <name evidence="12" type="ORF">KAFR_0E00230</name>
</gene>